<dbReference type="Proteomes" id="UP001056109">
    <property type="component" value="Chromosome"/>
</dbReference>
<dbReference type="Gene3D" id="3.20.20.140">
    <property type="entry name" value="Metal-dependent hydrolases"/>
    <property type="match status" value="1"/>
</dbReference>
<dbReference type="RefSeq" id="WP_252672825.1">
    <property type="nucleotide sequence ID" value="NZ_CP099547.1"/>
</dbReference>
<dbReference type="PANTHER" id="PTHR42924:SF3">
    <property type="entry name" value="POLYMERASE_HISTIDINOL PHOSPHATASE N-TERMINAL DOMAIN-CONTAINING PROTEIN"/>
    <property type="match status" value="1"/>
</dbReference>
<dbReference type="PANTHER" id="PTHR42924">
    <property type="entry name" value="EXONUCLEASE"/>
    <property type="match status" value="1"/>
</dbReference>
<dbReference type="SMART" id="SM00481">
    <property type="entry name" value="POLIIIAc"/>
    <property type="match status" value="1"/>
</dbReference>
<keyword evidence="3" id="KW-1185">Reference proteome</keyword>
<dbReference type="EMBL" id="CP099547">
    <property type="protein sequence ID" value="USR78966.1"/>
    <property type="molecule type" value="Genomic_DNA"/>
</dbReference>
<organism evidence="2 3">
    <name type="scientific">Arcanobacterium pinnipediorum</name>
    <dbReference type="NCBI Taxonomy" id="1503041"/>
    <lineage>
        <taxon>Bacteria</taxon>
        <taxon>Bacillati</taxon>
        <taxon>Actinomycetota</taxon>
        <taxon>Actinomycetes</taxon>
        <taxon>Actinomycetales</taxon>
        <taxon>Actinomycetaceae</taxon>
        <taxon>Arcanobacterium</taxon>
    </lineage>
</organism>
<dbReference type="CDD" id="cd07438">
    <property type="entry name" value="PHP_HisPPase_AMP"/>
    <property type="match status" value="1"/>
</dbReference>
<dbReference type="Pfam" id="PF02811">
    <property type="entry name" value="PHP"/>
    <property type="match status" value="1"/>
</dbReference>
<sequence>MNIDLHTHSSYSDGTDSPQALIQRARHERIDVIGLTDHDTVAGWSEASQASAHAGIKLVRGMEITARYREVPVHILGYLFDPQHPSITAHIAKLHDSRIGRAREIIQRLAVDYPITFDDVVAHGAPGAVLGRPHIADALVSLGAVESRSQAFEELLAPSSPYYVSHYSSEAIDVVTFIRQAGGKSVWAHPWAASRGQIAAESAFEELADAGLFGVEVDHRDNPADTRPALADIVKSYGLARFGSSDYHGTGKPNQLGEFTTSADVYFSLIDGTFAEVI</sequence>
<dbReference type="Gene3D" id="1.10.150.650">
    <property type="match status" value="1"/>
</dbReference>
<protein>
    <submittedName>
        <fullName evidence="2">PHP domain-containing protein</fullName>
    </submittedName>
</protein>
<evidence type="ECO:0000313" key="3">
    <source>
        <dbReference type="Proteomes" id="UP001056109"/>
    </source>
</evidence>
<name>A0ABY5AG60_9ACTO</name>
<dbReference type="InterPro" id="IPR016195">
    <property type="entry name" value="Pol/histidinol_Pase-like"/>
</dbReference>
<evidence type="ECO:0000259" key="1">
    <source>
        <dbReference type="SMART" id="SM00481"/>
    </source>
</evidence>
<accession>A0ABY5AG60</accession>
<dbReference type="SUPFAM" id="SSF89550">
    <property type="entry name" value="PHP domain-like"/>
    <property type="match status" value="1"/>
</dbReference>
<dbReference type="InterPro" id="IPR004013">
    <property type="entry name" value="PHP_dom"/>
</dbReference>
<evidence type="ECO:0000313" key="2">
    <source>
        <dbReference type="EMBL" id="USR78966.1"/>
    </source>
</evidence>
<dbReference type="InterPro" id="IPR003141">
    <property type="entry name" value="Pol/His_phosphatase_N"/>
</dbReference>
<feature type="domain" description="Polymerase/histidinol phosphatase N-terminal" evidence="1">
    <location>
        <begin position="3"/>
        <end position="68"/>
    </location>
</feature>
<dbReference type="InterPro" id="IPR052018">
    <property type="entry name" value="PHP_domain"/>
</dbReference>
<proteinExistence type="predicted"/>
<reference evidence="2" key="1">
    <citation type="submission" date="2022-06" db="EMBL/GenBank/DDBJ databases">
        <title>Complete Genome Sequence of Arcanobacterium pinnipediorum strain DSM 28752 isolated from a harbour seal.</title>
        <authorList>
            <person name="Borowiak M."/>
            <person name="Kreitlow A."/>
            <person name="Alssahen M."/>
            <person name="Malorny B."/>
            <person name="Laemmler C."/>
            <person name="Prenger-Berninghoff E."/>
            <person name="Siebert U."/>
            <person name="Ploetz M."/>
            <person name="Abdulmawjood A."/>
        </authorList>
    </citation>
    <scope>NUCLEOTIDE SEQUENCE</scope>
    <source>
        <strain evidence="2">DSM 28752</strain>
    </source>
</reference>
<gene>
    <name evidence="2" type="ORF">NG665_06120</name>
</gene>